<reference evidence="1" key="1">
    <citation type="journal article" date="2021" name="Sci. Rep.">
        <title>Diploid genomic architecture of Nitzschia inconspicua, an elite biomass production diatom.</title>
        <authorList>
            <person name="Oliver A."/>
            <person name="Podell S."/>
            <person name="Pinowska A."/>
            <person name="Traller J.C."/>
            <person name="Smith S.R."/>
            <person name="McClure R."/>
            <person name="Beliaev A."/>
            <person name="Bohutskyi P."/>
            <person name="Hill E.A."/>
            <person name="Rabines A."/>
            <person name="Zheng H."/>
            <person name="Allen L.Z."/>
            <person name="Kuo A."/>
            <person name="Grigoriev I.V."/>
            <person name="Allen A.E."/>
            <person name="Hazlebeck D."/>
            <person name="Allen E.E."/>
        </authorList>
    </citation>
    <scope>NUCLEOTIDE SEQUENCE</scope>
    <source>
        <strain evidence="1">Hildebrandi</strain>
    </source>
</reference>
<accession>A0A9K3LI20</accession>
<name>A0A9K3LI20_9STRA</name>
<dbReference type="AlphaFoldDB" id="A0A9K3LI20"/>
<evidence type="ECO:0000313" key="1">
    <source>
        <dbReference type="EMBL" id="KAG7361321.1"/>
    </source>
</evidence>
<gene>
    <name evidence="1" type="ORF">IV203_036421</name>
</gene>
<protein>
    <submittedName>
        <fullName evidence="1">Uncharacterized protein</fullName>
    </submittedName>
</protein>
<dbReference type="Proteomes" id="UP000693970">
    <property type="component" value="Unassembled WGS sequence"/>
</dbReference>
<keyword evidence="2" id="KW-1185">Reference proteome</keyword>
<dbReference type="EMBL" id="JAGRRH010000013">
    <property type="protein sequence ID" value="KAG7361321.1"/>
    <property type="molecule type" value="Genomic_DNA"/>
</dbReference>
<organism evidence="1 2">
    <name type="scientific">Nitzschia inconspicua</name>
    <dbReference type="NCBI Taxonomy" id="303405"/>
    <lineage>
        <taxon>Eukaryota</taxon>
        <taxon>Sar</taxon>
        <taxon>Stramenopiles</taxon>
        <taxon>Ochrophyta</taxon>
        <taxon>Bacillariophyta</taxon>
        <taxon>Bacillariophyceae</taxon>
        <taxon>Bacillariophycidae</taxon>
        <taxon>Bacillariales</taxon>
        <taxon>Bacillariaceae</taxon>
        <taxon>Nitzschia</taxon>
    </lineage>
</organism>
<evidence type="ECO:0000313" key="2">
    <source>
        <dbReference type="Proteomes" id="UP000693970"/>
    </source>
</evidence>
<sequence>MKPCLRPRRSIVQEDAVMTNATVTFNLEKTTYQKIDHINDFSEEYIESVWYSYEDYAAIKQSIKPIIREMMRSNCLIPEESDEFTSRGLECRTKFGSRSKARARENAIQSVLEEQAIQRDEGLHDPDFIAEIYMEFTGISAIEALNRGLKDQKFVLDEFGKQERIEREPRTKQLASPKTLPIAKKRRGSKTQTVLEGRVQSLEVVPAL</sequence>
<comment type="caution">
    <text evidence="1">The sequence shown here is derived from an EMBL/GenBank/DDBJ whole genome shotgun (WGS) entry which is preliminary data.</text>
</comment>
<reference evidence="1" key="2">
    <citation type="submission" date="2021-04" db="EMBL/GenBank/DDBJ databases">
        <authorList>
            <person name="Podell S."/>
        </authorList>
    </citation>
    <scope>NUCLEOTIDE SEQUENCE</scope>
    <source>
        <strain evidence="1">Hildebrandi</strain>
    </source>
</reference>
<proteinExistence type="predicted"/>